<dbReference type="PROSITE" id="PS50893">
    <property type="entry name" value="ABC_TRANSPORTER_2"/>
    <property type="match status" value="1"/>
</dbReference>
<dbReference type="Gene3D" id="3.40.50.300">
    <property type="entry name" value="P-loop containing nucleotide triphosphate hydrolases"/>
    <property type="match status" value="1"/>
</dbReference>
<keyword evidence="1" id="KW-0813">Transport</keyword>
<comment type="caution">
    <text evidence="5">The sequence shown here is derived from an EMBL/GenBank/DDBJ whole genome shotgun (WGS) entry which is preliminary data.</text>
</comment>
<evidence type="ECO:0000256" key="2">
    <source>
        <dbReference type="ARBA" id="ARBA00022741"/>
    </source>
</evidence>
<protein>
    <submittedName>
        <fullName evidence="5">ATP-binding cassette domain-containing protein</fullName>
    </submittedName>
</protein>
<dbReference type="InterPro" id="IPR003593">
    <property type="entry name" value="AAA+_ATPase"/>
</dbReference>
<dbReference type="Proteomes" id="UP000253910">
    <property type="component" value="Unassembled WGS sequence"/>
</dbReference>
<dbReference type="PROSITE" id="PS00211">
    <property type="entry name" value="ABC_TRANSPORTER_1"/>
    <property type="match status" value="1"/>
</dbReference>
<dbReference type="InterPro" id="IPR017871">
    <property type="entry name" value="ABC_transporter-like_CS"/>
</dbReference>
<evidence type="ECO:0000259" key="4">
    <source>
        <dbReference type="PROSITE" id="PS50893"/>
    </source>
</evidence>
<proteinExistence type="predicted"/>
<dbReference type="SMART" id="SM00382">
    <property type="entry name" value="AAA"/>
    <property type="match status" value="1"/>
</dbReference>
<keyword evidence="2" id="KW-0547">Nucleotide-binding</keyword>
<evidence type="ECO:0000313" key="6">
    <source>
        <dbReference type="Proteomes" id="UP000253910"/>
    </source>
</evidence>
<name>A0A369Z6Y4_HAEPA</name>
<reference evidence="5 6" key="1">
    <citation type="submission" date="2018-05" db="EMBL/GenBank/DDBJ databases">
        <title>Draft Genome Sequences for a Diverse set of 7 Haemophilus Species.</title>
        <authorList>
            <person name="Nichols M."/>
            <person name="Topaz N."/>
            <person name="Wang X."/>
            <person name="Wang X."/>
            <person name="Boxrud D."/>
        </authorList>
    </citation>
    <scope>NUCLEOTIDE SEQUENCE [LARGE SCALE GENOMIC DNA]</scope>
    <source>
        <strain evidence="5 6">C2008001710</strain>
    </source>
</reference>
<dbReference type="InterPro" id="IPR050093">
    <property type="entry name" value="ABC_SmlMolc_Importer"/>
</dbReference>
<dbReference type="InterPro" id="IPR003439">
    <property type="entry name" value="ABC_transporter-like_ATP-bd"/>
</dbReference>
<evidence type="ECO:0000313" key="5">
    <source>
        <dbReference type="EMBL" id="RDE90467.1"/>
    </source>
</evidence>
<dbReference type="AlphaFoldDB" id="A0A369Z6Y4"/>
<dbReference type="GO" id="GO:0016887">
    <property type="term" value="F:ATP hydrolysis activity"/>
    <property type="evidence" value="ECO:0007669"/>
    <property type="project" value="InterPro"/>
</dbReference>
<evidence type="ECO:0000256" key="1">
    <source>
        <dbReference type="ARBA" id="ARBA00022448"/>
    </source>
</evidence>
<organism evidence="5 6">
    <name type="scientific">Haemophilus parainfluenzae</name>
    <dbReference type="NCBI Taxonomy" id="729"/>
    <lineage>
        <taxon>Bacteria</taxon>
        <taxon>Pseudomonadati</taxon>
        <taxon>Pseudomonadota</taxon>
        <taxon>Gammaproteobacteria</taxon>
        <taxon>Pasteurellales</taxon>
        <taxon>Pasteurellaceae</taxon>
        <taxon>Haemophilus</taxon>
    </lineage>
</organism>
<dbReference type="PANTHER" id="PTHR42781">
    <property type="entry name" value="SPERMIDINE/PUTRESCINE IMPORT ATP-BINDING PROTEIN POTA"/>
    <property type="match status" value="1"/>
</dbReference>
<dbReference type="EMBL" id="QEPW01000011">
    <property type="protein sequence ID" value="RDE90467.1"/>
    <property type="molecule type" value="Genomic_DNA"/>
</dbReference>
<accession>A0A369Z6Y4</accession>
<dbReference type="PANTHER" id="PTHR42781:SF4">
    <property type="entry name" value="SPERMIDINE_PUTRESCINE IMPORT ATP-BINDING PROTEIN POTA"/>
    <property type="match status" value="1"/>
</dbReference>
<keyword evidence="3 5" id="KW-0067">ATP-binding</keyword>
<gene>
    <name evidence="5" type="ORF">DPV87_06895</name>
</gene>
<dbReference type="GO" id="GO:0005524">
    <property type="term" value="F:ATP binding"/>
    <property type="evidence" value="ECO:0007669"/>
    <property type="project" value="UniProtKB-KW"/>
</dbReference>
<feature type="domain" description="ABC transporter" evidence="4">
    <location>
        <begin position="3"/>
        <end position="218"/>
    </location>
</feature>
<sequence>MMLSLKNVRFEILRDPIVRDFSMDLQPGEVKTLFGPSGCGKTTVLRLISGLETPKSGEINNTFRKTGFLFQENRLLENLTAMQNIAIFMDNPNENAIIALAEKIGLSSGDLNKYPTELSGGMAKRVAFLRLLLCGCDLALLDEPFVGLDRDLRDILATMLVEKIEQQGMACILVTHDRFEAARLSREIMQLSPKGMDVQNVITLPTPLSERNSAFEETVVAREFQGIHYYE</sequence>
<dbReference type="Pfam" id="PF00005">
    <property type="entry name" value="ABC_tran"/>
    <property type="match status" value="1"/>
</dbReference>
<dbReference type="SUPFAM" id="SSF52540">
    <property type="entry name" value="P-loop containing nucleoside triphosphate hydrolases"/>
    <property type="match status" value="1"/>
</dbReference>
<evidence type="ECO:0000256" key="3">
    <source>
        <dbReference type="ARBA" id="ARBA00022840"/>
    </source>
</evidence>
<dbReference type="InterPro" id="IPR027417">
    <property type="entry name" value="P-loop_NTPase"/>
</dbReference>